<dbReference type="PANTHER" id="PTHR43867">
    <property type="entry name" value="CELLULOSE SYNTHASE CATALYTIC SUBUNIT A [UDP-FORMING]"/>
    <property type="match status" value="1"/>
</dbReference>
<evidence type="ECO:0000256" key="7">
    <source>
        <dbReference type="SAM" id="MobiDB-lite"/>
    </source>
</evidence>
<feature type="region of interest" description="Disordered" evidence="7">
    <location>
        <begin position="517"/>
        <end position="539"/>
    </location>
</feature>
<evidence type="ECO:0000256" key="2">
    <source>
        <dbReference type="ARBA" id="ARBA00022676"/>
    </source>
</evidence>
<keyword evidence="5 8" id="KW-1133">Transmembrane helix</keyword>
<gene>
    <name evidence="10" type="ORF">JZO67_003567</name>
</gene>
<feature type="transmembrane region" description="Helical" evidence="8">
    <location>
        <begin position="48"/>
        <end position="67"/>
    </location>
</feature>
<evidence type="ECO:0000313" key="11">
    <source>
        <dbReference type="Proteomes" id="UP000664357"/>
    </source>
</evidence>
<feature type="domain" description="Glycosyltransferase 2-like" evidence="9">
    <location>
        <begin position="188"/>
        <end position="386"/>
    </location>
</feature>
<feature type="compositionally biased region" description="Basic and acidic residues" evidence="7">
    <location>
        <begin position="517"/>
        <end position="527"/>
    </location>
</feature>
<accession>A0ABV0ESI1</accession>
<dbReference type="Proteomes" id="UP000664357">
    <property type="component" value="Unassembled WGS sequence"/>
</dbReference>
<evidence type="ECO:0000256" key="8">
    <source>
        <dbReference type="SAM" id="Phobius"/>
    </source>
</evidence>
<dbReference type="RefSeq" id="WP_207703985.1">
    <property type="nucleotide sequence ID" value="NZ_JAFREL020000003.1"/>
</dbReference>
<keyword evidence="11" id="KW-1185">Reference proteome</keyword>
<proteinExistence type="predicted"/>
<feature type="transmembrane region" description="Helical" evidence="8">
    <location>
        <begin position="16"/>
        <end position="36"/>
    </location>
</feature>
<keyword evidence="3" id="KW-0808">Transferase</keyword>
<reference evidence="10 11" key="1">
    <citation type="submission" date="2024-02" db="EMBL/GenBank/DDBJ databases">
        <title>The Genome Sequence of Enterococcus sp. DIV0159.</title>
        <authorList>
            <person name="Earl A."/>
            <person name="Manson A."/>
            <person name="Gilmore M."/>
            <person name="Sanders J."/>
            <person name="Shea T."/>
            <person name="Howe W."/>
            <person name="Livny J."/>
            <person name="Cuomo C."/>
            <person name="Neafsey D."/>
            <person name="Birren B."/>
        </authorList>
    </citation>
    <scope>NUCLEOTIDE SEQUENCE [LARGE SCALE GENOMIC DNA]</scope>
    <source>
        <strain evidence="10 11">665A</strain>
    </source>
</reference>
<evidence type="ECO:0000256" key="4">
    <source>
        <dbReference type="ARBA" id="ARBA00022692"/>
    </source>
</evidence>
<dbReference type="Pfam" id="PF13632">
    <property type="entry name" value="Glyco_trans_2_3"/>
    <property type="match status" value="1"/>
</dbReference>
<evidence type="ECO:0000256" key="6">
    <source>
        <dbReference type="ARBA" id="ARBA00023136"/>
    </source>
</evidence>
<dbReference type="InterPro" id="IPR029044">
    <property type="entry name" value="Nucleotide-diphossugar_trans"/>
</dbReference>
<comment type="caution">
    <text evidence="10">The sequence shown here is derived from an EMBL/GenBank/DDBJ whole genome shotgun (WGS) entry which is preliminary data.</text>
</comment>
<keyword evidence="6 8" id="KW-0472">Membrane</keyword>
<dbReference type="Gene3D" id="3.90.550.10">
    <property type="entry name" value="Spore Coat Polysaccharide Biosynthesis Protein SpsA, Chain A"/>
    <property type="match status" value="1"/>
</dbReference>
<dbReference type="EMBL" id="JAFREL020000003">
    <property type="protein sequence ID" value="MEO1771586.1"/>
    <property type="molecule type" value="Genomic_DNA"/>
</dbReference>
<evidence type="ECO:0000256" key="3">
    <source>
        <dbReference type="ARBA" id="ARBA00022679"/>
    </source>
</evidence>
<keyword evidence="2" id="KW-0328">Glycosyltransferase</keyword>
<name>A0ABV0ESI1_9ENTE</name>
<dbReference type="SUPFAM" id="SSF53448">
    <property type="entry name" value="Nucleotide-diphospho-sugar transferases"/>
    <property type="match status" value="1"/>
</dbReference>
<dbReference type="InterPro" id="IPR001173">
    <property type="entry name" value="Glyco_trans_2-like"/>
</dbReference>
<evidence type="ECO:0000313" key="10">
    <source>
        <dbReference type="EMBL" id="MEO1771586.1"/>
    </source>
</evidence>
<feature type="transmembrane region" description="Helical" evidence="8">
    <location>
        <begin position="387"/>
        <end position="408"/>
    </location>
</feature>
<keyword evidence="4 8" id="KW-0812">Transmembrane</keyword>
<organism evidence="10 11">
    <name type="scientific">Candidatus Enterococcus ferrettii</name>
    <dbReference type="NCBI Taxonomy" id="2815324"/>
    <lineage>
        <taxon>Bacteria</taxon>
        <taxon>Bacillati</taxon>
        <taxon>Bacillota</taxon>
        <taxon>Bacilli</taxon>
        <taxon>Lactobacillales</taxon>
        <taxon>Enterococcaceae</taxon>
        <taxon>Enterococcus</taxon>
    </lineage>
</organism>
<dbReference type="InterPro" id="IPR050321">
    <property type="entry name" value="Glycosyltr_2/OpgH_subfam"/>
</dbReference>
<protein>
    <recommendedName>
        <fullName evidence="9">Glycosyltransferase 2-like domain-containing protein</fullName>
    </recommendedName>
</protein>
<feature type="transmembrane region" description="Helical" evidence="8">
    <location>
        <begin position="352"/>
        <end position="375"/>
    </location>
</feature>
<dbReference type="PANTHER" id="PTHR43867:SF2">
    <property type="entry name" value="CELLULOSE SYNTHASE CATALYTIC SUBUNIT A [UDP-FORMING]"/>
    <property type="match status" value="1"/>
</dbReference>
<evidence type="ECO:0000256" key="1">
    <source>
        <dbReference type="ARBA" id="ARBA00004141"/>
    </source>
</evidence>
<feature type="transmembrane region" description="Helical" evidence="8">
    <location>
        <begin position="489"/>
        <end position="507"/>
    </location>
</feature>
<evidence type="ECO:0000259" key="9">
    <source>
        <dbReference type="Pfam" id="PF13632"/>
    </source>
</evidence>
<sequence length="539" mass="63122">MKKVKGKKEIKKNGSLYIWILIVWGTLSAFGLVAFINTILQNRAMHVSVWTIILLIVNTIFILYFWLNGTKDIVYIFFYQFKYKKMQRQELKVLETELLPKYKDARVLLLYCTCNDFIEESLFASMNQKYSNYKTVILDDSSENQYKERIDNFAQLHSIEVIRRENRKGYKAGNLNNYLVGREDYDFFVILDSDEIIPEHFIAKALQYFSYYPEVGLLQANHISTRNRTKFMERFSVGVDAHWPTYQAMKERYGFMSFLGHGAMISRECFESVERFPHLVAEDLCFSIEAKIKGYFTAFSTFIVCEEEYPVDYFAFKKRHLKWTGGNLEFISNYAKKLFYSKNLRWFEKLDVVLFTFSLPMSTVFFLFLIINLILLPLLGVSAGYPLWLMTPTIIFLYAPTINDMVYLLGRYPFFKSMGYLFSAFLLYGSLYWISFYGATKAWIGIKPKFIVTPKENRQYSLVEIINGNIQEILFSLGLMVLSVWFTKSLLPVILIVLPSLSGIYLTSLCKEKKLDKNTGDKEEENRSMNTEEFEEGIG</sequence>
<comment type="subcellular location">
    <subcellularLocation>
        <location evidence="1">Membrane</location>
        <topology evidence="1">Multi-pass membrane protein</topology>
    </subcellularLocation>
</comment>
<feature type="transmembrane region" description="Helical" evidence="8">
    <location>
        <begin position="420"/>
        <end position="439"/>
    </location>
</feature>
<evidence type="ECO:0000256" key="5">
    <source>
        <dbReference type="ARBA" id="ARBA00022989"/>
    </source>
</evidence>